<accession>A0A645GLQ4</accession>
<comment type="caution">
    <text evidence="1">The sequence shown here is derived from an EMBL/GenBank/DDBJ whole genome shotgun (WGS) entry which is preliminary data.</text>
</comment>
<gene>
    <name evidence="1" type="ORF">SDC9_174573</name>
</gene>
<proteinExistence type="predicted"/>
<name>A0A645GLQ4_9ZZZZ</name>
<sequence length="59" mass="6681">MQRVKGEVVNAVNQRTFDRIELHRGIFIRANKCRGTLDTHGAPVFSCVPEDAASRDMYC</sequence>
<organism evidence="1">
    <name type="scientific">bioreactor metagenome</name>
    <dbReference type="NCBI Taxonomy" id="1076179"/>
    <lineage>
        <taxon>unclassified sequences</taxon>
        <taxon>metagenomes</taxon>
        <taxon>ecological metagenomes</taxon>
    </lineage>
</organism>
<evidence type="ECO:0000313" key="1">
    <source>
        <dbReference type="EMBL" id="MPN27146.1"/>
    </source>
</evidence>
<dbReference type="EMBL" id="VSSQ01076930">
    <property type="protein sequence ID" value="MPN27146.1"/>
    <property type="molecule type" value="Genomic_DNA"/>
</dbReference>
<reference evidence="1" key="1">
    <citation type="submission" date="2019-08" db="EMBL/GenBank/DDBJ databases">
        <authorList>
            <person name="Kucharzyk K."/>
            <person name="Murdoch R.W."/>
            <person name="Higgins S."/>
            <person name="Loffler F."/>
        </authorList>
    </citation>
    <scope>NUCLEOTIDE SEQUENCE</scope>
</reference>
<protein>
    <submittedName>
        <fullName evidence="1">Uncharacterized protein</fullName>
    </submittedName>
</protein>
<dbReference type="AlphaFoldDB" id="A0A645GLQ4"/>